<dbReference type="PROSITE" id="PS51352">
    <property type="entry name" value="THIOREDOXIN_2"/>
    <property type="match status" value="1"/>
</dbReference>
<evidence type="ECO:0000256" key="2">
    <source>
        <dbReference type="ARBA" id="ARBA00022448"/>
    </source>
</evidence>
<accession>A0ABT8ZJM0</accession>
<dbReference type="CDD" id="cd02947">
    <property type="entry name" value="TRX_family"/>
    <property type="match status" value="1"/>
</dbReference>
<keyword evidence="5" id="KW-0676">Redox-active center</keyword>
<dbReference type="InterPro" id="IPR013766">
    <property type="entry name" value="Thioredoxin_domain"/>
</dbReference>
<dbReference type="Pfam" id="PF00085">
    <property type="entry name" value="Thioredoxin"/>
    <property type="match status" value="1"/>
</dbReference>
<dbReference type="Proteomes" id="UP001176471">
    <property type="component" value="Unassembled WGS sequence"/>
</dbReference>
<keyword evidence="2" id="KW-0813">Transport</keyword>
<dbReference type="SUPFAM" id="SSF52833">
    <property type="entry name" value="Thioredoxin-like"/>
    <property type="match status" value="1"/>
</dbReference>
<dbReference type="PIRSF" id="PIRSF000077">
    <property type="entry name" value="Thioredoxin"/>
    <property type="match status" value="1"/>
</dbReference>
<evidence type="ECO:0000256" key="6">
    <source>
        <dbReference type="PIRNR" id="PIRNR000077"/>
    </source>
</evidence>
<dbReference type="PRINTS" id="PR00421">
    <property type="entry name" value="THIOREDOXIN"/>
</dbReference>
<sequence length="108" mass="12113">MSEIITIVDEANFDEEVRASTRPVLIDFWAPWCAPCRALLPTIEALAPIYSDDLKIVKIDIDENPGLKAKFNIQSIPQLYLTKAGEPIARLTSRTRTQLAAELDDFLP</sequence>
<evidence type="ECO:0000313" key="8">
    <source>
        <dbReference type="EMBL" id="MDO7834631.1"/>
    </source>
</evidence>
<name>A0ABT8ZJM0_9SPHN</name>
<evidence type="ECO:0000256" key="3">
    <source>
        <dbReference type="ARBA" id="ARBA00022982"/>
    </source>
</evidence>
<reference evidence="8" key="1">
    <citation type="submission" date="2023-07" db="EMBL/GenBank/DDBJ databases">
        <title>Bacterial whole genome sequence for Sphingobium sp. HBC34.</title>
        <authorList>
            <person name="Le V."/>
            <person name="Ko S.-R."/>
            <person name="Ahn C.-Y."/>
            <person name="Oh H.-M."/>
        </authorList>
    </citation>
    <scope>NUCLEOTIDE SEQUENCE</scope>
    <source>
        <strain evidence="8">HBC34</strain>
    </source>
</reference>
<dbReference type="PANTHER" id="PTHR45663:SF11">
    <property type="entry name" value="GEO12009P1"/>
    <property type="match status" value="1"/>
</dbReference>
<comment type="caution">
    <text evidence="8">The sequence shown here is derived from an EMBL/GenBank/DDBJ whole genome shotgun (WGS) entry which is preliminary data.</text>
</comment>
<evidence type="ECO:0000256" key="4">
    <source>
        <dbReference type="ARBA" id="ARBA00023157"/>
    </source>
</evidence>
<organism evidence="8 9">
    <name type="scientific">Sphingobium cyanobacteriorum</name>
    <dbReference type="NCBI Taxonomy" id="3063954"/>
    <lineage>
        <taxon>Bacteria</taxon>
        <taxon>Pseudomonadati</taxon>
        <taxon>Pseudomonadota</taxon>
        <taxon>Alphaproteobacteria</taxon>
        <taxon>Sphingomonadales</taxon>
        <taxon>Sphingomonadaceae</taxon>
        <taxon>Sphingobium</taxon>
    </lineage>
</organism>
<evidence type="ECO:0000259" key="7">
    <source>
        <dbReference type="PROSITE" id="PS51352"/>
    </source>
</evidence>
<dbReference type="InterPro" id="IPR017937">
    <property type="entry name" value="Thioredoxin_CS"/>
</dbReference>
<dbReference type="Gene3D" id="3.40.30.10">
    <property type="entry name" value="Glutaredoxin"/>
    <property type="match status" value="1"/>
</dbReference>
<dbReference type="PROSITE" id="PS00194">
    <property type="entry name" value="THIOREDOXIN_1"/>
    <property type="match status" value="1"/>
</dbReference>
<dbReference type="InterPro" id="IPR036249">
    <property type="entry name" value="Thioredoxin-like_sf"/>
</dbReference>
<proteinExistence type="inferred from homology"/>
<dbReference type="RefSeq" id="WP_304535122.1">
    <property type="nucleotide sequence ID" value="NZ_JAUQOM010000002.1"/>
</dbReference>
<protein>
    <recommendedName>
        <fullName evidence="6">Thioredoxin</fullName>
    </recommendedName>
</protein>
<gene>
    <name evidence="8" type="ORF">Q4610_06190</name>
</gene>
<dbReference type="PANTHER" id="PTHR45663">
    <property type="entry name" value="GEO12009P1"/>
    <property type="match status" value="1"/>
</dbReference>
<evidence type="ECO:0000313" key="9">
    <source>
        <dbReference type="Proteomes" id="UP001176471"/>
    </source>
</evidence>
<feature type="domain" description="Thioredoxin" evidence="7">
    <location>
        <begin position="1"/>
        <end position="108"/>
    </location>
</feature>
<keyword evidence="3" id="KW-0249">Electron transport</keyword>
<keyword evidence="4" id="KW-1015">Disulfide bond</keyword>
<keyword evidence="9" id="KW-1185">Reference proteome</keyword>
<comment type="similarity">
    <text evidence="1 6">Belongs to the thioredoxin family.</text>
</comment>
<evidence type="ECO:0000256" key="1">
    <source>
        <dbReference type="ARBA" id="ARBA00008987"/>
    </source>
</evidence>
<evidence type="ECO:0000256" key="5">
    <source>
        <dbReference type="ARBA" id="ARBA00023284"/>
    </source>
</evidence>
<dbReference type="EMBL" id="JAUQOM010000002">
    <property type="protein sequence ID" value="MDO7834631.1"/>
    <property type="molecule type" value="Genomic_DNA"/>
</dbReference>
<dbReference type="InterPro" id="IPR005746">
    <property type="entry name" value="Thioredoxin"/>
</dbReference>